<sequence>MDMHQLSRASAGATAAVILAFAVGLIADNALIGLAAGAVLIGPGAYIGLRLTTGRPGIPD</sequence>
<keyword evidence="1" id="KW-0472">Membrane</keyword>
<keyword evidence="1" id="KW-0812">Transmembrane</keyword>
<reference evidence="2 3" key="1">
    <citation type="submission" date="2019-03" db="EMBL/GenBank/DDBJ databases">
        <title>Genome Sequencing and Assembly of Various Microbes Isolated from Partially Reclaimed Soil and Acid Mine Drainage (AMD) Site.</title>
        <authorList>
            <person name="Steinbock B."/>
            <person name="Bechtold R."/>
            <person name="Sevigny J.L."/>
            <person name="Thomas D."/>
            <person name="Cuthill L.R."/>
            <person name="Aveiro Johannsen E.J."/>
            <person name="Thomas K."/>
            <person name="Ghosh A."/>
        </authorList>
    </citation>
    <scope>NUCLEOTIDE SEQUENCE [LARGE SCALE GENOMIC DNA]</scope>
    <source>
        <strain evidence="2 3">F-B2</strain>
    </source>
</reference>
<dbReference type="Proteomes" id="UP000295633">
    <property type="component" value="Unassembled WGS sequence"/>
</dbReference>
<feature type="transmembrane region" description="Helical" evidence="1">
    <location>
        <begin position="9"/>
        <end position="26"/>
    </location>
</feature>
<keyword evidence="1" id="KW-1133">Transmembrane helix</keyword>
<organism evidence="2 3">
    <name type="scientific">Microbacterium oleivorans</name>
    <dbReference type="NCBI Taxonomy" id="273677"/>
    <lineage>
        <taxon>Bacteria</taxon>
        <taxon>Bacillati</taxon>
        <taxon>Actinomycetota</taxon>
        <taxon>Actinomycetes</taxon>
        <taxon>Micrococcales</taxon>
        <taxon>Microbacteriaceae</taxon>
        <taxon>Microbacterium</taxon>
    </lineage>
</organism>
<protein>
    <submittedName>
        <fullName evidence="2">Uncharacterized protein</fullName>
    </submittedName>
</protein>
<evidence type="ECO:0000256" key="1">
    <source>
        <dbReference type="SAM" id="Phobius"/>
    </source>
</evidence>
<proteinExistence type="predicted"/>
<dbReference type="EMBL" id="SMZX01000001">
    <property type="protein sequence ID" value="TDL45875.1"/>
    <property type="molecule type" value="Genomic_DNA"/>
</dbReference>
<comment type="caution">
    <text evidence="2">The sequence shown here is derived from an EMBL/GenBank/DDBJ whole genome shotgun (WGS) entry which is preliminary data.</text>
</comment>
<evidence type="ECO:0000313" key="3">
    <source>
        <dbReference type="Proteomes" id="UP000295633"/>
    </source>
</evidence>
<accession>A0A4R5YKA9</accession>
<feature type="transmembrane region" description="Helical" evidence="1">
    <location>
        <begin position="32"/>
        <end position="49"/>
    </location>
</feature>
<evidence type="ECO:0000313" key="2">
    <source>
        <dbReference type="EMBL" id="TDL45875.1"/>
    </source>
</evidence>
<dbReference type="AlphaFoldDB" id="A0A4R5YKA9"/>
<name>A0A4R5YKA9_9MICO</name>
<dbReference type="RefSeq" id="WP_133398960.1">
    <property type="nucleotide sequence ID" value="NZ_SMZX01000001.1"/>
</dbReference>
<gene>
    <name evidence="2" type="ORF">E2R54_05395</name>
</gene>